<name>A0AAN6YXS1_9PEZI</name>
<gene>
    <name evidence="3" type="ORF">N656DRAFT_53778</name>
</gene>
<feature type="compositionally biased region" description="Low complexity" evidence="1">
    <location>
        <begin position="296"/>
        <end position="311"/>
    </location>
</feature>
<dbReference type="GeneID" id="89934115"/>
<evidence type="ECO:0000256" key="1">
    <source>
        <dbReference type="SAM" id="MobiDB-lite"/>
    </source>
</evidence>
<protein>
    <submittedName>
        <fullName evidence="3">Uncharacterized protein</fullName>
    </submittedName>
</protein>
<proteinExistence type="predicted"/>
<comment type="caution">
    <text evidence="3">The sequence shown here is derived from an EMBL/GenBank/DDBJ whole genome shotgun (WGS) entry which is preliminary data.</text>
</comment>
<dbReference type="Proteomes" id="UP001302812">
    <property type="component" value="Unassembled WGS sequence"/>
</dbReference>
<dbReference type="AlphaFoldDB" id="A0AAN6YXS1"/>
<feature type="region of interest" description="Disordered" evidence="1">
    <location>
        <begin position="367"/>
        <end position="481"/>
    </location>
</feature>
<keyword evidence="2" id="KW-0812">Transmembrane</keyword>
<evidence type="ECO:0000256" key="2">
    <source>
        <dbReference type="SAM" id="Phobius"/>
    </source>
</evidence>
<reference evidence="3" key="2">
    <citation type="submission" date="2023-05" db="EMBL/GenBank/DDBJ databases">
        <authorList>
            <consortium name="Lawrence Berkeley National Laboratory"/>
            <person name="Steindorff A."/>
            <person name="Hensen N."/>
            <person name="Bonometti L."/>
            <person name="Westerberg I."/>
            <person name="Brannstrom I.O."/>
            <person name="Guillou S."/>
            <person name="Cros-Aarteil S."/>
            <person name="Calhoun S."/>
            <person name="Haridas S."/>
            <person name="Kuo A."/>
            <person name="Mondo S."/>
            <person name="Pangilinan J."/>
            <person name="Riley R."/>
            <person name="Labutti K."/>
            <person name="Andreopoulos B."/>
            <person name="Lipzen A."/>
            <person name="Chen C."/>
            <person name="Yanf M."/>
            <person name="Daum C."/>
            <person name="Ng V."/>
            <person name="Clum A."/>
            <person name="Ohm R."/>
            <person name="Martin F."/>
            <person name="Silar P."/>
            <person name="Natvig D."/>
            <person name="Lalanne C."/>
            <person name="Gautier V."/>
            <person name="Ament-Velasquez S.L."/>
            <person name="Kruys A."/>
            <person name="Hutchinson M.I."/>
            <person name="Powell A.J."/>
            <person name="Barry K."/>
            <person name="Miller A.N."/>
            <person name="Grigoriev I.V."/>
            <person name="Debuchy R."/>
            <person name="Gladieux P."/>
            <person name="Thoren M.H."/>
            <person name="Johannesson H."/>
        </authorList>
    </citation>
    <scope>NUCLEOTIDE SEQUENCE</scope>
    <source>
        <strain evidence="3">CBS 508.74</strain>
    </source>
</reference>
<reference evidence="3" key="1">
    <citation type="journal article" date="2023" name="Mol. Phylogenet. Evol.">
        <title>Genome-scale phylogeny and comparative genomics of the fungal order Sordariales.</title>
        <authorList>
            <person name="Hensen N."/>
            <person name="Bonometti L."/>
            <person name="Westerberg I."/>
            <person name="Brannstrom I.O."/>
            <person name="Guillou S."/>
            <person name="Cros-Aarteil S."/>
            <person name="Calhoun S."/>
            <person name="Haridas S."/>
            <person name="Kuo A."/>
            <person name="Mondo S."/>
            <person name="Pangilinan J."/>
            <person name="Riley R."/>
            <person name="LaButti K."/>
            <person name="Andreopoulos B."/>
            <person name="Lipzen A."/>
            <person name="Chen C."/>
            <person name="Yan M."/>
            <person name="Daum C."/>
            <person name="Ng V."/>
            <person name="Clum A."/>
            <person name="Steindorff A."/>
            <person name="Ohm R.A."/>
            <person name="Martin F."/>
            <person name="Silar P."/>
            <person name="Natvig D.O."/>
            <person name="Lalanne C."/>
            <person name="Gautier V."/>
            <person name="Ament-Velasquez S.L."/>
            <person name="Kruys A."/>
            <person name="Hutchinson M.I."/>
            <person name="Powell A.J."/>
            <person name="Barry K."/>
            <person name="Miller A.N."/>
            <person name="Grigoriev I.V."/>
            <person name="Debuchy R."/>
            <person name="Gladieux P."/>
            <person name="Hiltunen Thoren M."/>
            <person name="Johannesson H."/>
        </authorList>
    </citation>
    <scope>NUCLEOTIDE SEQUENCE</scope>
    <source>
        <strain evidence="3">CBS 508.74</strain>
    </source>
</reference>
<organism evidence="3 4">
    <name type="scientific">Canariomyces notabilis</name>
    <dbReference type="NCBI Taxonomy" id="2074819"/>
    <lineage>
        <taxon>Eukaryota</taxon>
        <taxon>Fungi</taxon>
        <taxon>Dikarya</taxon>
        <taxon>Ascomycota</taxon>
        <taxon>Pezizomycotina</taxon>
        <taxon>Sordariomycetes</taxon>
        <taxon>Sordariomycetidae</taxon>
        <taxon>Sordariales</taxon>
        <taxon>Chaetomiaceae</taxon>
        <taxon>Canariomyces</taxon>
    </lineage>
</organism>
<feature type="transmembrane region" description="Helical" evidence="2">
    <location>
        <begin position="204"/>
        <end position="225"/>
    </location>
</feature>
<sequence length="481" mass="51046">MAQIQPPTSVSLDFEPVTAVTVGELSRPSYDGEPSYKGSGSLLAGNCAQTEFTRVDAGNTMYFAGFMGCINDRPECCPWPVATSTASAQASTGSPGAADNNVLGFDFPMPTNLDLAKADRCADDYYSISGGCCPNGFWPFTSAVGGQTPCYSSVTTDIDVPTLTVAKDDTKTGKPTSAVVNIVWSMRYPLNDQGSGGLSTAAKAGIGAGAGIAAIIIIGLAIGLWRYRRKHKKLVQAQQTVPPGQLPQQQTAFPQPPAMQQAAVPNGQYPSGQYYPGVYQQPGMVAHNMPTSSDRTSGVSSMPSTMGTTSPLAPQHTGTSGGGASELSSQSGQGLGHNVQQAGYSAVGGGNGQAYPAPIAEADEGQHPYSQYGYQQPQQHQHQQHQYQQYYAAPQQQQPQQQPQQQHQYYAAPQQQMDPHGQHYSPPPGEGGYGYQQYQQQPQQQGFYPSQSAHIPVPEMSADREPQEVAGGQMSPGFRGH</sequence>
<evidence type="ECO:0000313" key="3">
    <source>
        <dbReference type="EMBL" id="KAK4117667.1"/>
    </source>
</evidence>
<feature type="compositionally biased region" description="Low complexity" evidence="1">
    <location>
        <begin position="435"/>
        <end position="452"/>
    </location>
</feature>
<keyword evidence="4" id="KW-1185">Reference proteome</keyword>
<accession>A0AAN6YXS1</accession>
<feature type="compositionally biased region" description="Low complexity" evidence="1">
    <location>
        <begin position="367"/>
        <end position="416"/>
    </location>
</feature>
<dbReference type="RefSeq" id="XP_064675237.1">
    <property type="nucleotide sequence ID" value="XM_064809991.1"/>
</dbReference>
<dbReference type="EMBL" id="MU853332">
    <property type="protein sequence ID" value="KAK4117667.1"/>
    <property type="molecule type" value="Genomic_DNA"/>
</dbReference>
<evidence type="ECO:0000313" key="4">
    <source>
        <dbReference type="Proteomes" id="UP001302812"/>
    </source>
</evidence>
<keyword evidence="2" id="KW-1133">Transmembrane helix</keyword>
<feature type="region of interest" description="Disordered" evidence="1">
    <location>
        <begin position="285"/>
        <end position="349"/>
    </location>
</feature>
<keyword evidence="2" id="KW-0472">Membrane</keyword>